<name>A0A385YST6_9BACL</name>
<dbReference type="KEGG" id="paek:D3873_02055"/>
<evidence type="ECO:0000313" key="1">
    <source>
        <dbReference type="EMBL" id="AYC28712.1"/>
    </source>
</evidence>
<dbReference type="OrthoDB" id="4750212at2"/>
<dbReference type="EMBL" id="CP032418">
    <property type="protein sequence ID" value="AYC28712.1"/>
    <property type="molecule type" value="Genomic_DNA"/>
</dbReference>
<dbReference type="AlphaFoldDB" id="A0A385YST6"/>
<sequence>MELYKEARLEGDSEGFDGETIFELTNGERWEQVEYYYRYRYKYRPTVKIYKDSMSYYLELEGIERKVRVRRI</sequence>
<keyword evidence="2" id="KW-1185">Reference proteome</keyword>
<proteinExistence type="predicted"/>
<dbReference type="Proteomes" id="UP000265725">
    <property type="component" value="Chromosome"/>
</dbReference>
<organism evidence="1 2">
    <name type="scientific">Paenisporosarcina cavernae</name>
    <dbReference type="NCBI Taxonomy" id="2320858"/>
    <lineage>
        <taxon>Bacteria</taxon>
        <taxon>Bacillati</taxon>
        <taxon>Bacillota</taxon>
        <taxon>Bacilli</taxon>
        <taxon>Bacillales</taxon>
        <taxon>Caryophanaceae</taxon>
        <taxon>Paenisporosarcina</taxon>
    </lineage>
</organism>
<dbReference type="RefSeq" id="WP_119882457.1">
    <property type="nucleotide sequence ID" value="NZ_CP032418.1"/>
</dbReference>
<reference evidence="2" key="1">
    <citation type="submission" date="2018-09" db="EMBL/GenBank/DDBJ databases">
        <authorList>
            <person name="Zhu H."/>
        </authorList>
    </citation>
    <scope>NUCLEOTIDE SEQUENCE [LARGE SCALE GENOMIC DNA]</scope>
    <source>
        <strain evidence="2">K2R23-3</strain>
    </source>
</reference>
<evidence type="ECO:0000313" key="2">
    <source>
        <dbReference type="Proteomes" id="UP000265725"/>
    </source>
</evidence>
<gene>
    <name evidence="1" type="ORF">D3873_02055</name>
</gene>
<accession>A0A385YST6</accession>
<protein>
    <submittedName>
        <fullName evidence="1">Uncharacterized protein</fullName>
    </submittedName>
</protein>